<evidence type="ECO:0000313" key="4">
    <source>
        <dbReference type="Proteomes" id="UP000239156"/>
    </source>
</evidence>
<evidence type="ECO:0000256" key="1">
    <source>
        <dbReference type="SAM" id="MobiDB-lite"/>
    </source>
</evidence>
<dbReference type="Proteomes" id="UP000239156">
    <property type="component" value="Unassembled WGS sequence"/>
</dbReference>
<feature type="region of interest" description="Disordered" evidence="1">
    <location>
        <begin position="325"/>
        <end position="440"/>
    </location>
</feature>
<feature type="compositionally biased region" description="Polar residues" evidence="1">
    <location>
        <begin position="390"/>
        <end position="401"/>
    </location>
</feature>
<comment type="caution">
    <text evidence="3">The sequence shown here is derived from an EMBL/GenBank/DDBJ whole genome shotgun (WGS) entry which is preliminary data.</text>
</comment>
<feature type="compositionally biased region" description="Polar residues" evidence="1">
    <location>
        <begin position="159"/>
        <end position="188"/>
    </location>
</feature>
<protein>
    <submittedName>
        <fullName evidence="3">Uncharacterized protein</fullName>
    </submittedName>
</protein>
<feature type="compositionally biased region" description="Polar residues" evidence="1">
    <location>
        <begin position="270"/>
        <end position="279"/>
    </location>
</feature>
<feature type="region of interest" description="Disordered" evidence="1">
    <location>
        <begin position="235"/>
        <end position="279"/>
    </location>
</feature>
<evidence type="ECO:0000256" key="2">
    <source>
        <dbReference type="SAM" id="Phobius"/>
    </source>
</evidence>
<dbReference type="EMBL" id="PKSL01000118">
    <property type="protein sequence ID" value="POW03928.1"/>
    <property type="molecule type" value="Genomic_DNA"/>
</dbReference>
<feature type="compositionally biased region" description="Pro residues" evidence="1">
    <location>
        <begin position="421"/>
        <end position="430"/>
    </location>
</feature>
<feature type="compositionally biased region" description="Basic and acidic residues" evidence="1">
    <location>
        <begin position="76"/>
        <end position="85"/>
    </location>
</feature>
<feature type="compositionally biased region" description="Polar residues" evidence="1">
    <location>
        <begin position="120"/>
        <end position="133"/>
    </location>
</feature>
<dbReference type="AlphaFoldDB" id="A0A2S4V345"/>
<sequence>MSIKHLMILNNEPSINLSSSVFNRQPEPISFQTGHSLLTRYPVKIASHPAGLDAVDSPSSKVLLDLPNRRERARRARVEEARKIEPQPAGTATTDDPTKSTPVQPSPPEPPRKRIPSVKQVASTNPKPSTLADTATNPNTPAVTPPTPPGKAPVVDSNHPANNTRAPISSVPSTPADNATPTKSTTQPADPGAVPLTTTPEANPAGAAAKDKPATAVLPPAVPAKTPIDKALPTTNSILPLTQSPATSNSAQREITPNVHKESGKIESVSPESNGKGNTSQLTSIAIGVGCAASLVVFAILVVIFKIKVSRKRARKQERFGDDFFGSHDRLSFSDSDGSRKSEFVVPRPIGSKFPSTPSGSPELGKEKHGYNGSPLIGIPNHAGIGAHSSKPSSTHSLTDSPRNHVPTHLNFQSNSDPDNYLPPRPPRSPLRPGHSTQKPEAFYHPQHYVRPSNSYTPDSQSIYSTNTATRTGAGKAKALPAEFYGHPTHEHNYAMEYLEDYYPESNQSSTFQSNVDPHHHPHHQQQQFKQNPAEMIGMEFMQVEDRPYDHRYTVDRNGVLNNYAPSIPPVPVLKYLEILITFIRKESLDFPSLLALNNTSSRLPFFQRPHIKN</sequence>
<dbReference type="VEuPathDB" id="FungiDB:PSTT_10743"/>
<accession>A0A2S4V345</accession>
<feature type="compositionally biased region" description="Basic and acidic residues" evidence="1">
    <location>
        <begin position="325"/>
        <end position="343"/>
    </location>
</feature>
<feature type="compositionally biased region" description="Polar residues" evidence="1">
    <location>
        <begin position="90"/>
        <end position="101"/>
    </location>
</feature>
<evidence type="ECO:0000313" key="3">
    <source>
        <dbReference type="EMBL" id="POW03928.1"/>
    </source>
</evidence>
<keyword evidence="4" id="KW-1185">Reference proteome</keyword>
<proteinExistence type="predicted"/>
<keyword evidence="2" id="KW-0472">Membrane</keyword>
<feature type="region of interest" description="Disordered" evidence="1">
    <location>
        <begin position="73"/>
        <end position="214"/>
    </location>
</feature>
<name>A0A2S4V345_9BASI</name>
<feature type="compositionally biased region" description="Polar residues" evidence="1">
    <location>
        <begin position="235"/>
        <end position="255"/>
    </location>
</feature>
<feature type="compositionally biased region" description="Low complexity" evidence="1">
    <location>
        <begin position="197"/>
        <end position="214"/>
    </location>
</feature>
<dbReference type="VEuPathDB" id="FungiDB:PSHT_07833"/>
<reference evidence="3" key="1">
    <citation type="submission" date="2017-12" db="EMBL/GenBank/DDBJ databases">
        <title>Gene loss provides genomic basis for host adaptation in cereal stripe rust fungi.</title>
        <authorList>
            <person name="Xia C."/>
        </authorList>
    </citation>
    <scope>NUCLEOTIDE SEQUENCE [LARGE SCALE GENOMIC DNA]</scope>
    <source>
        <strain evidence="3">93-210</strain>
    </source>
</reference>
<gene>
    <name evidence="3" type="ORF">PSTT_10743</name>
</gene>
<keyword evidence="2" id="KW-1133">Transmembrane helix</keyword>
<feature type="transmembrane region" description="Helical" evidence="2">
    <location>
        <begin position="285"/>
        <end position="307"/>
    </location>
</feature>
<organism evidence="3 4">
    <name type="scientific">Puccinia striiformis</name>
    <dbReference type="NCBI Taxonomy" id="27350"/>
    <lineage>
        <taxon>Eukaryota</taxon>
        <taxon>Fungi</taxon>
        <taxon>Dikarya</taxon>
        <taxon>Basidiomycota</taxon>
        <taxon>Pucciniomycotina</taxon>
        <taxon>Pucciniomycetes</taxon>
        <taxon>Pucciniales</taxon>
        <taxon>Pucciniaceae</taxon>
        <taxon>Puccinia</taxon>
    </lineage>
</organism>
<keyword evidence="2" id="KW-0812">Transmembrane</keyword>